<dbReference type="Proteomes" id="UP000226431">
    <property type="component" value="Unassembled WGS sequence"/>
</dbReference>
<dbReference type="GO" id="GO:0005829">
    <property type="term" value="C:cytosol"/>
    <property type="evidence" value="ECO:0007669"/>
    <property type="project" value="TreeGrafter"/>
</dbReference>
<gene>
    <name evidence="3" type="ORF">CDD80_5903</name>
</gene>
<dbReference type="GO" id="GO:0016579">
    <property type="term" value="P:protein deubiquitination"/>
    <property type="evidence" value="ECO:0007669"/>
    <property type="project" value="TreeGrafter"/>
</dbReference>
<keyword evidence="1" id="KW-0175">Coiled coil</keyword>
<dbReference type="InterPro" id="IPR055335">
    <property type="entry name" value="Ucp6/RUP1"/>
</dbReference>
<feature type="coiled-coil region" evidence="1">
    <location>
        <begin position="588"/>
        <end position="622"/>
    </location>
</feature>
<feature type="region of interest" description="Disordered" evidence="2">
    <location>
        <begin position="113"/>
        <end position="137"/>
    </location>
</feature>
<organism evidence="3 4">
    <name type="scientific">Ophiocordyceps camponoti-rufipedis</name>
    <dbReference type="NCBI Taxonomy" id="2004952"/>
    <lineage>
        <taxon>Eukaryota</taxon>
        <taxon>Fungi</taxon>
        <taxon>Dikarya</taxon>
        <taxon>Ascomycota</taxon>
        <taxon>Pezizomycotina</taxon>
        <taxon>Sordariomycetes</taxon>
        <taxon>Hypocreomycetidae</taxon>
        <taxon>Hypocreales</taxon>
        <taxon>Ophiocordycipitaceae</taxon>
        <taxon>Ophiocordyceps</taxon>
    </lineage>
</organism>
<comment type="caution">
    <text evidence="3">The sequence shown here is derived from an EMBL/GenBank/DDBJ whole genome shotgun (WGS) entry which is preliminary data.</text>
</comment>
<evidence type="ECO:0008006" key="5">
    <source>
        <dbReference type="Google" id="ProtNLM"/>
    </source>
</evidence>
<dbReference type="PANTHER" id="PTHR39597">
    <property type="entry name" value="UBA DOMAIN-CONTAINING PROTEIN RUP1"/>
    <property type="match status" value="1"/>
</dbReference>
<reference evidence="3 4" key="1">
    <citation type="submission" date="2017-06" db="EMBL/GenBank/DDBJ databases">
        <title>Ant-infecting Ophiocordyceps genomes reveal a high diversity of potential behavioral manipulation genes and a possible major role for enterotoxins.</title>
        <authorList>
            <person name="De Bekker C."/>
            <person name="Evans H.C."/>
            <person name="Brachmann A."/>
            <person name="Hughes D.P."/>
        </authorList>
    </citation>
    <scope>NUCLEOTIDE SEQUENCE [LARGE SCALE GENOMIC DNA]</scope>
    <source>
        <strain evidence="3 4">Map16</strain>
    </source>
</reference>
<evidence type="ECO:0000256" key="2">
    <source>
        <dbReference type="SAM" id="MobiDB-lite"/>
    </source>
</evidence>
<proteinExistence type="predicted"/>
<dbReference type="PROSITE" id="PS50330">
    <property type="entry name" value="UIM"/>
    <property type="match status" value="1"/>
</dbReference>
<dbReference type="OrthoDB" id="4489171at2759"/>
<dbReference type="PANTHER" id="PTHR39597:SF1">
    <property type="entry name" value="UBA DOMAIN-CONTAINING PROTEIN RUP1"/>
    <property type="match status" value="1"/>
</dbReference>
<dbReference type="AlphaFoldDB" id="A0A2C5YM51"/>
<evidence type="ECO:0000313" key="4">
    <source>
        <dbReference type="Proteomes" id="UP000226431"/>
    </source>
</evidence>
<feature type="region of interest" description="Disordered" evidence="2">
    <location>
        <begin position="752"/>
        <end position="866"/>
    </location>
</feature>
<dbReference type="GO" id="GO:0005634">
    <property type="term" value="C:nucleus"/>
    <property type="evidence" value="ECO:0007669"/>
    <property type="project" value="TreeGrafter"/>
</dbReference>
<name>A0A2C5YM51_9HYPO</name>
<sequence length="866" mass="96609">MASSEPTEAQISQVIDFANLHPREDRAMVIQALKDNGCSPETVLMQYFDNSSNFRNKFTRSWNDSMFSADRDGSDNAAGTCELSRRCPSPASPLTHAAFHIESMNQNDIIMGVTPPPDGGGLGAPSRPPSRSNDRSPLGRMVEWAAGGDMTGTACGPDAAVVAERLMALGVGGNSSHSREDEDMQRALRESAQEAGIALPQQESGVLDATTSEPCFGPANRNDYDQDTWAMVPTKESSRTANYPSPELRKREPGTPAFLIHGVNSGGEHCLGGLLTILHEIPLARNVLLRTGTGAESYGFNSDWWKGQEILSPFVLNQLQAGQVTWGERHGSSSNCEEELHRLMAFLDSTDRSYGVVSALSDLLPFSAIGPEKRLFEYLIQQCSNVMMPLTQTAALAHVFDDDEDWEEEAKFGLLEMEHLQLDYENIKTLYESLDHIMWNHVLSTGELNENSKMAMFRQMGEVLIMKVTGSGPEDSFEIPKEFYPERYLASRKHEATRIQRAWCDCKTRLERLSEREKKEVDVNLDWNQSLTKKVMFQKVIERCSLYSEYLESRGKFRAMEASGFDTDKYPDYRAAPSDMTKEEEKHHDDVKSALAKAEDALADLDKKLQAISEDKNAIRTKQRFLGQLLTVPDKKGRPKPMTCNKYLLRGIATHNDIVYVCQMSEPDLIQLGGDPRAHDRWWKLMYSHGSNEPVKAEVLTVDSMLREVWEVTKTPLIIYATEKALEEATVPLSAPLERFVRADNKAFQQELSRERAEADEGRLTETMLPPKRKHRSDSMDSNRASIGSDEVETELADLSEPAAKTGGGEDGDGDNKRPGRGPEMQERCRSLTLTGSPLAASPQTVGRDESQAKTIDMELVDCDEE</sequence>
<keyword evidence="4" id="KW-1185">Reference proteome</keyword>
<dbReference type="STRING" id="2004952.A0A2C5YM51"/>
<evidence type="ECO:0000313" key="3">
    <source>
        <dbReference type="EMBL" id="PHH70585.1"/>
    </source>
</evidence>
<protein>
    <recommendedName>
        <fullName evidence="5">Ubiquitin interaction domain-containing protein</fullName>
    </recommendedName>
</protein>
<accession>A0A2C5YM51</accession>
<dbReference type="EMBL" id="NJES01000609">
    <property type="protein sequence ID" value="PHH70585.1"/>
    <property type="molecule type" value="Genomic_DNA"/>
</dbReference>
<dbReference type="InterPro" id="IPR003903">
    <property type="entry name" value="UIM_dom"/>
</dbReference>
<feature type="compositionally biased region" description="Basic and acidic residues" evidence="2">
    <location>
        <begin position="752"/>
        <end position="764"/>
    </location>
</feature>
<evidence type="ECO:0000256" key="1">
    <source>
        <dbReference type="SAM" id="Coils"/>
    </source>
</evidence>